<reference evidence="2" key="2">
    <citation type="journal article" date="2020" name="Nat. Commun.">
        <title>Large-scale genome sequencing of mycorrhizal fungi provides insights into the early evolution of symbiotic traits.</title>
        <authorList>
            <person name="Miyauchi S."/>
            <person name="Kiss E."/>
            <person name="Kuo A."/>
            <person name="Drula E."/>
            <person name="Kohler A."/>
            <person name="Sanchez-Garcia M."/>
            <person name="Morin E."/>
            <person name="Andreopoulos B."/>
            <person name="Barry K.W."/>
            <person name="Bonito G."/>
            <person name="Buee M."/>
            <person name="Carver A."/>
            <person name="Chen C."/>
            <person name="Cichocki N."/>
            <person name="Clum A."/>
            <person name="Culley D."/>
            <person name="Crous P.W."/>
            <person name="Fauchery L."/>
            <person name="Girlanda M."/>
            <person name="Hayes R.D."/>
            <person name="Keri Z."/>
            <person name="LaButti K."/>
            <person name="Lipzen A."/>
            <person name="Lombard V."/>
            <person name="Magnuson J."/>
            <person name="Maillard F."/>
            <person name="Murat C."/>
            <person name="Nolan M."/>
            <person name="Ohm R.A."/>
            <person name="Pangilinan J."/>
            <person name="Pereira M.F."/>
            <person name="Perotto S."/>
            <person name="Peter M."/>
            <person name="Pfister S."/>
            <person name="Riley R."/>
            <person name="Sitrit Y."/>
            <person name="Stielow J.B."/>
            <person name="Szollosi G."/>
            <person name="Zifcakova L."/>
            <person name="Stursova M."/>
            <person name="Spatafora J.W."/>
            <person name="Tedersoo L."/>
            <person name="Vaario L.M."/>
            <person name="Yamada A."/>
            <person name="Yan M."/>
            <person name="Wang P."/>
            <person name="Xu J."/>
            <person name="Bruns T."/>
            <person name="Baldrian P."/>
            <person name="Vilgalys R."/>
            <person name="Dunand C."/>
            <person name="Henrissat B."/>
            <person name="Grigoriev I.V."/>
            <person name="Hibbett D."/>
            <person name="Nagy L.G."/>
            <person name="Martin F.M."/>
        </authorList>
    </citation>
    <scope>NUCLEOTIDE SEQUENCE</scope>
    <source>
        <strain evidence="2">Prilba</strain>
    </source>
</reference>
<comment type="caution">
    <text evidence="2">The sequence shown here is derived from an EMBL/GenBank/DDBJ whole genome shotgun (WGS) entry which is preliminary data.</text>
</comment>
<feature type="signal peptide" evidence="1">
    <location>
        <begin position="1"/>
        <end position="29"/>
    </location>
</feature>
<gene>
    <name evidence="2" type="ORF">DFH94DRAFT_686338</name>
</gene>
<dbReference type="EMBL" id="WHVB01000046">
    <property type="protein sequence ID" value="KAF8465607.1"/>
    <property type="molecule type" value="Genomic_DNA"/>
</dbReference>
<keyword evidence="3" id="KW-1185">Reference proteome</keyword>
<accession>A0A9P5JVJ9</accession>
<dbReference type="OrthoDB" id="3296645at2759"/>
<evidence type="ECO:0000313" key="2">
    <source>
        <dbReference type="EMBL" id="KAF8465607.1"/>
    </source>
</evidence>
<evidence type="ECO:0000256" key="1">
    <source>
        <dbReference type="SAM" id="SignalP"/>
    </source>
</evidence>
<sequence length="133" mass="14016">MRFTPWSKLKTASIIFAVALLSLIPAANADMVIDFSSPIAGAAYFVGTSVQITWYIAEDDIPLDGIYGNLLLMNGSGAACVSLLGDGASVVFPYVQPGNDYYIKIETAIANFQSSYFSLDIACVEGPGAASCN</sequence>
<reference evidence="2" key="1">
    <citation type="submission" date="2019-10" db="EMBL/GenBank/DDBJ databases">
        <authorList>
            <consortium name="DOE Joint Genome Institute"/>
            <person name="Kuo A."/>
            <person name="Miyauchi S."/>
            <person name="Kiss E."/>
            <person name="Drula E."/>
            <person name="Kohler A."/>
            <person name="Sanchez-Garcia M."/>
            <person name="Andreopoulos B."/>
            <person name="Barry K.W."/>
            <person name="Bonito G."/>
            <person name="Buee M."/>
            <person name="Carver A."/>
            <person name="Chen C."/>
            <person name="Cichocki N."/>
            <person name="Clum A."/>
            <person name="Culley D."/>
            <person name="Crous P.W."/>
            <person name="Fauchery L."/>
            <person name="Girlanda M."/>
            <person name="Hayes R."/>
            <person name="Keri Z."/>
            <person name="LaButti K."/>
            <person name="Lipzen A."/>
            <person name="Lombard V."/>
            <person name="Magnuson J."/>
            <person name="Maillard F."/>
            <person name="Morin E."/>
            <person name="Murat C."/>
            <person name="Nolan M."/>
            <person name="Ohm R."/>
            <person name="Pangilinan J."/>
            <person name="Pereira M."/>
            <person name="Perotto S."/>
            <person name="Peter M."/>
            <person name="Riley R."/>
            <person name="Sitrit Y."/>
            <person name="Stielow B."/>
            <person name="Szollosi G."/>
            <person name="Zifcakova L."/>
            <person name="Stursova M."/>
            <person name="Spatafora J.W."/>
            <person name="Tedersoo L."/>
            <person name="Vaario L.-M."/>
            <person name="Yamada A."/>
            <person name="Yan M."/>
            <person name="Wang P."/>
            <person name="Xu J."/>
            <person name="Bruns T."/>
            <person name="Baldrian P."/>
            <person name="Vilgalys R."/>
            <person name="Henrissat B."/>
            <person name="Grigoriev I.V."/>
            <person name="Hibbett D."/>
            <person name="Nagy L.G."/>
            <person name="Martin F.M."/>
        </authorList>
    </citation>
    <scope>NUCLEOTIDE SEQUENCE</scope>
    <source>
        <strain evidence="2">Prilba</strain>
    </source>
</reference>
<protein>
    <submittedName>
        <fullName evidence="2">Uncharacterized protein</fullName>
    </submittedName>
</protein>
<dbReference type="AlphaFoldDB" id="A0A9P5JVJ9"/>
<name>A0A9P5JVJ9_9AGAM</name>
<keyword evidence="1" id="KW-0732">Signal</keyword>
<proteinExistence type="predicted"/>
<feature type="chain" id="PRO_5040210153" evidence="1">
    <location>
        <begin position="30"/>
        <end position="133"/>
    </location>
</feature>
<evidence type="ECO:0000313" key="3">
    <source>
        <dbReference type="Proteomes" id="UP000759537"/>
    </source>
</evidence>
<organism evidence="2 3">
    <name type="scientific">Russula ochroleuca</name>
    <dbReference type="NCBI Taxonomy" id="152965"/>
    <lineage>
        <taxon>Eukaryota</taxon>
        <taxon>Fungi</taxon>
        <taxon>Dikarya</taxon>
        <taxon>Basidiomycota</taxon>
        <taxon>Agaricomycotina</taxon>
        <taxon>Agaricomycetes</taxon>
        <taxon>Russulales</taxon>
        <taxon>Russulaceae</taxon>
        <taxon>Russula</taxon>
    </lineage>
</organism>
<dbReference type="Proteomes" id="UP000759537">
    <property type="component" value="Unassembled WGS sequence"/>
</dbReference>